<gene>
    <name evidence="4" type="ORF">HDK90DRAFT_150212</name>
</gene>
<keyword evidence="5" id="KW-1185">Reference proteome</keyword>
<evidence type="ECO:0000256" key="1">
    <source>
        <dbReference type="ARBA" id="ARBA00006336"/>
    </source>
</evidence>
<feature type="compositionally biased region" description="Polar residues" evidence="2">
    <location>
        <begin position="284"/>
        <end position="294"/>
    </location>
</feature>
<evidence type="ECO:0000313" key="4">
    <source>
        <dbReference type="EMBL" id="KAK8244254.1"/>
    </source>
</evidence>
<dbReference type="CDD" id="cd00431">
    <property type="entry name" value="cysteine_hydrolases"/>
    <property type="match status" value="1"/>
</dbReference>
<dbReference type="Proteomes" id="UP001492380">
    <property type="component" value="Unassembled WGS sequence"/>
</dbReference>
<feature type="domain" description="Fe2OG dioxygenase" evidence="3">
    <location>
        <begin position="588"/>
        <end position="709"/>
    </location>
</feature>
<dbReference type="SUPFAM" id="SSF52499">
    <property type="entry name" value="Isochorismatase-like hydrolases"/>
    <property type="match status" value="1"/>
</dbReference>
<comment type="caution">
    <text evidence="4">The sequence shown here is derived from an EMBL/GenBank/DDBJ whole genome shotgun (WGS) entry which is preliminary data.</text>
</comment>
<feature type="region of interest" description="Disordered" evidence="2">
    <location>
        <begin position="634"/>
        <end position="656"/>
    </location>
</feature>
<proteinExistence type="inferred from homology"/>
<feature type="compositionally biased region" description="Low complexity" evidence="2">
    <location>
        <begin position="356"/>
        <end position="372"/>
    </location>
</feature>
<dbReference type="Gene3D" id="3.40.50.850">
    <property type="entry name" value="Isochorismatase-like"/>
    <property type="match status" value="1"/>
</dbReference>
<evidence type="ECO:0000256" key="2">
    <source>
        <dbReference type="SAM" id="MobiDB-lite"/>
    </source>
</evidence>
<dbReference type="Pfam" id="PF00857">
    <property type="entry name" value="Isochorismatase"/>
    <property type="match status" value="1"/>
</dbReference>
<evidence type="ECO:0000313" key="5">
    <source>
        <dbReference type="Proteomes" id="UP001492380"/>
    </source>
</evidence>
<protein>
    <recommendedName>
        <fullName evidence="3">Fe2OG dioxygenase domain-containing protein</fullName>
    </recommendedName>
</protein>
<dbReference type="Pfam" id="PF13532">
    <property type="entry name" value="2OG-FeII_Oxy_2"/>
    <property type="match status" value="1"/>
</dbReference>
<feature type="region of interest" description="Disordered" evidence="2">
    <location>
        <begin position="999"/>
        <end position="1064"/>
    </location>
</feature>
<feature type="compositionally biased region" description="Basic residues" evidence="2">
    <location>
        <begin position="376"/>
        <end position="386"/>
    </location>
</feature>
<dbReference type="InterPro" id="IPR005123">
    <property type="entry name" value="Oxoglu/Fe-dep_dioxygenase_dom"/>
</dbReference>
<dbReference type="EMBL" id="JBBWRZ010000002">
    <property type="protein sequence ID" value="KAK8244254.1"/>
    <property type="molecule type" value="Genomic_DNA"/>
</dbReference>
<reference evidence="4 5" key="1">
    <citation type="submission" date="2024-04" db="EMBL/GenBank/DDBJ databases">
        <title>Phyllosticta paracitricarpa is synonymous to the EU quarantine fungus P. citricarpa based on phylogenomic analyses.</title>
        <authorList>
            <consortium name="Lawrence Berkeley National Laboratory"/>
            <person name="Van Ingen-Buijs V.A."/>
            <person name="Van Westerhoven A.C."/>
            <person name="Haridas S."/>
            <person name="Skiadas P."/>
            <person name="Martin F."/>
            <person name="Groenewald J.Z."/>
            <person name="Crous P.W."/>
            <person name="Seidl M.F."/>
        </authorList>
    </citation>
    <scope>NUCLEOTIDE SEQUENCE [LARGE SCALE GENOMIC DNA]</scope>
    <source>
        <strain evidence="4 5">CBS 123374</strain>
    </source>
</reference>
<comment type="similarity">
    <text evidence="1">Belongs to the isochorismatase family.</text>
</comment>
<dbReference type="InterPro" id="IPR032854">
    <property type="entry name" value="ALKBH3"/>
</dbReference>
<feature type="compositionally biased region" description="Low complexity" evidence="2">
    <location>
        <begin position="1026"/>
        <end position="1050"/>
    </location>
</feature>
<dbReference type="InterPro" id="IPR037151">
    <property type="entry name" value="AlkB-like_sf"/>
</dbReference>
<dbReference type="InterPro" id="IPR027450">
    <property type="entry name" value="AlkB-like"/>
</dbReference>
<evidence type="ECO:0000259" key="3">
    <source>
        <dbReference type="PROSITE" id="PS51471"/>
    </source>
</evidence>
<accession>A0ABR1Z113</accession>
<dbReference type="PANTHER" id="PTHR31212:SF5">
    <property type="entry name" value="ISOCHORISMATASE FAMILY PROTEIN FAMILY (AFU_ORTHOLOGUE AFUA_3G14500)"/>
    <property type="match status" value="1"/>
</dbReference>
<dbReference type="SUPFAM" id="SSF51197">
    <property type="entry name" value="Clavaminate synthase-like"/>
    <property type="match status" value="1"/>
</dbReference>
<feature type="region of interest" description="Disordered" evidence="2">
    <location>
        <begin position="280"/>
        <end position="491"/>
    </location>
</feature>
<sequence>MSSIFELLAQNQPSFQTHQALIAIGLQNDFISSTGKLPVSKPDGLLPRIKKVVPAFRDHAGSIIWVRTESDPAQPLDDGSGDADAVITSVPGKGSSGDDDGGPDLMGAELQLSDLPSSRPRRSRRRPEDLLRRVTARNQEDEIEASNNSSTEEELFLTNGSGICQKGGYGAAFADAISTEIKPNDIVVTKRWYSALRGTNLLLTLRARLITELFVCGCISNISVYATAAEAARHGITIYLIDDCIGYRKLDRHREAMKQMAEYMGAYLISFDDVMKRIMPNGQGEMSDQSTSKEGATPDDVNDIGHMLKNLNIKDNPGSGSASQHQPAEHGSSSKRGIKVDRHASTNEATPERLLASSGSSNPPRASNSNSGTTKPHVRMRRRTHTSKSERDSKSESVETSSASQTSPTAKSTSAMSSSENSENPSPRNSAPETAIISTTCSDRPPDTKHTSSSPKSRSPSQAIPRTGERPVKSKKPTALPTLGPTDAIGEGDSRILQHFLSDEVNAPGTTLPLQDSIFDKLCNEVRFQTMLHATGEVPRLVAVQGDVGSDGSIPIYRHPSDQSLPLLHFSPSVLLLRRHVERLVGHPMNHVLIQFYRHGEDYISEHSDKTLDIVRGSSIVNVSFGAQRTMRLRTKRSEKTKSDGESISSSRETQRVAMPHNSALILGPATNACWLHGIMPDKRLSTEKLPMETLYDGMRISLTFRHIGTFLSPDSRLIWGQGASLKHKADAAPVINGDEKVTEKIIRAFSIENQQTSETFDWDATYGAGFDVLHFSVVPPVLDAPILFLSTSYPQNRAVQLYANHLGIGCSTVKAVAPFDNSLAQSHRTHPRPPPIHFRDNDLFHTEVSAPVPILTYLERFCSRKSSDDESDSPEARRRAALSHHYLDLADDFFRTWDHGTKTGWERESDVDAITDFLAQAETLIEAEKDRRQRKRGDSPGEGEDEASCLLGRRIGAADCAIWACYEGIRADERWDQRGCEGLEAFWEGLRKMLVGDGDDGGSWSHSAQVESGSVREKADAQTGASDSLPSPSPPSSAAASPSASTSPTPKDKKERKGKQRKT</sequence>
<feature type="compositionally biased region" description="Basic and acidic residues" evidence="2">
    <location>
        <begin position="636"/>
        <end position="645"/>
    </location>
</feature>
<feature type="region of interest" description="Disordered" evidence="2">
    <location>
        <begin position="71"/>
        <end position="129"/>
    </location>
</feature>
<dbReference type="InterPro" id="IPR036380">
    <property type="entry name" value="Isochorismatase-like_sf"/>
</dbReference>
<organism evidence="4 5">
    <name type="scientific">Phyllosticta capitalensis</name>
    <dbReference type="NCBI Taxonomy" id="121624"/>
    <lineage>
        <taxon>Eukaryota</taxon>
        <taxon>Fungi</taxon>
        <taxon>Dikarya</taxon>
        <taxon>Ascomycota</taxon>
        <taxon>Pezizomycotina</taxon>
        <taxon>Dothideomycetes</taxon>
        <taxon>Dothideomycetes incertae sedis</taxon>
        <taxon>Botryosphaeriales</taxon>
        <taxon>Phyllostictaceae</taxon>
        <taxon>Phyllosticta</taxon>
    </lineage>
</organism>
<dbReference type="Gene3D" id="2.60.120.590">
    <property type="entry name" value="Alpha-ketoglutarate-dependent dioxygenase AlkB-like"/>
    <property type="match status" value="1"/>
</dbReference>
<dbReference type="InterPro" id="IPR000868">
    <property type="entry name" value="Isochorismatase-like_dom"/>
</dbReference>
<name>A0ABR1Z113_9PEZI</name>
<feature type="compositionally biased region" description="Basic and acidic residues" evidence="2">
    <location>
        <begin position="387"/>
        <end position="397"/>
    </location>
</feature>
<feature type="compositionally biased region" description="Low complexity" evidence="2">
    <location>
        <begin position="452"/>
        <end position="461"/>
    </location>
</feature>
<dbReference type="PANTHER" id="PTHR31212">
    <property type="entry name" value="ALPHA-KETOGLUTARATE-DEPENDENT DIOXYGENASE ALKB HOMOLOG 3"/>
    <property type="match status" value="1"/>
</dbReference>
<feature type="compositionally biased region" description="Low complexity" evidence="2">
    <location>
        <begin position="398"/>
        <end position="433"/>
    </location>
</feature>
<dbReference type="PROSITE" id="PS51471">
    <property type="entry name" value="FE2OG_OXY"/>
    <property type="match status" value="1"/>
</dbReference>